<feature type="chain" id="PRO_5043396100" description="Leucine rich repeat containing 25" evidence="3">
    <location>
        <begin position="29"/>
        <end position="312"/>
    </location>
</feature>
<keyword evidence="2" id="KW-1133">Transmembrane helix</keyword>
<reference evidence="4 5" key="1">
    <citation type="journal article" date="2023" name="bioRxiv">
        <title>Conserved and derived expression patterns and positive selection on dental genes reveal complex evolutionary context of ever-growing rodent molars.</title>
        <authorList>
            <person name="Calamari Z.T."/>
            <person name="Song A."/>
            <person name="Cohen E."/>
            <person name="Akter M."/>
            <person name="Roy R.D."/>
            <person name="Hallikas O."/>
            <person name="Christensen M.M."/>
            <person name="Li P."/>
            <person name="Marangoni P."/>
            <person name="Jernvall J."/>
            <person name="Klein O.D."/>
        </authorList>
    </citation>
    <scope>NUCLEOTIDE SEQUENCE [LARGE SCALE GENOMIC DNA]</scope>
    <source>
        <strain evidence="4">V071</strain>
    </source>
</reference>
<evidence type="ECO:0000256" key="3">
    <source>
        <dbReference type="SAM" id="SignalP"/>
    </source>
</evidence>
<keyword evidence="2" id="KW-0812">Transmembrane</keyword>
<proteinExistence type="predicted"/>
<dbReference type="InterPro" id="IPR032675">
    <property type="entry name" value="LRR_dom_sf"/>
</dbReference>
<dbReference type="InterPro" id="IPR039243">
    <property type="entry name" value="LRRC25"/>
</dbReference>
<gene>
    <name evidence="4" type="ORF">U0070_004294</name>
</gene>
<feature type="region of interest" description="Disordered" evidence="1">
    <location>
        <begin position="205"/>
        <end position="249"/>
    </location>
</feature>
<dbReference type="SUPFAM" id="SSF52058">
    <property type="entry name" value="L domain-like"/>
    <property type="match status" value="1"/>
</dbReference>
<dbReference type="PANTHER" id="PTHR20878:SF0">
    <property type="entry name" value="LEUCINE-RICH REPEAT-CONTAINING PROTEIN 25"/>
    <property type="match status" value="1"/>
</dbReference>
<sequence>MGATGARLLRSCVLLLLLLLPLMLQSGSHDLTCMVSPGTVDWTRTFNDTCLNFSGLGLSLPRTQPLQASHLQILDLSRNGLQALPRVFFAKLEKLQTLIVTHNRLVSVEQTLALRCELELRADCSCALGSWHRIRQSNCSREQELLCLHPDTGAPGNLSTFLRVSCPPSLALGTIGALVAGTIFLALAVSGSVLAWRLRQHRGASGQGLNKAQSPHDTPRPVTGFLPRYSSQRPGPKTPDTPPGGSSLDYENVFIGELAEDAPGSAPRSPSEDTDFYMNYKGADLDPQPVYCNLESLRRTPAYNQEYVAPGR</sequence>
<dbReference type="AlphaFoldDB" id="A0AAW0HSZ3"/>
<feature type="compositionally biased region" description="Polar residues" evidence="1">
    <location>
        <begin position="207"/>
        <end position="216"/>
    </location>
</feature>
<evidence type="ECO:0008006" key="6">
    <source>
        <dbReference type="Google" id="ProtNLM"/>
    </source>
</evidence>
<feature type="transmembrane region" description="Helical" evidence="2">
    <location>
        <begin position="170"/>
        <end position="196"/>
    </location>
</feature>
<feature type="signal peptide" evidence="3">
    <location>
        <begin position="1"/>
        <end position="28"/>
    </location>
</feature>
<protein>
    <recommendedName>
        <fullName evidence="6">Leucine rich repeat containing 25</fullName>
    </recommendedName>
</protein>
<organism evidence="4 5">
    <name type="scientific">Myodes glareolus</name>
    <name type="common">Bank vole</name>
    <name type="synonym">Clethrionomys glareolus</name>
    <dbReference type="NCBI Taxonomy" id="447135"/>
    <lineage>
        <taxon>Eukaryota</taxon>
        <taxon>Metazoa</taxon>
        <taxon>Chordata</taxon>
        <taxon>Craniata</taxon>
        <taxon>Vertebrata</taxon>
        <taxon>Euteleostomi</taxon>
        <taxon>Mammalia</taxon>
        <taxon>Eutheria</taxon>
        <taxon>Euarchontoglires</taxon>
        <taxon>Glires</taxon>
        <taxon>Rodentia</taxon>
        <taxon>Myomorpha</taxon>
        <taxon>Muroidea</taxon>
        <taxon>Cricetidae</taxon>
        <taxon>Arvicolinae</taxon>
        <taxon>Myodes</taxon>
    </lineage>
</organism>
<dbReference type="InterPro" id="IPR001611">
    <property type="entry name" value="Leu-rich_rpt"/>
</dbReference>
<keyword evidence="5" id="KW-1185">Reference proteome</keyword>
<keyword evidence="2" id="KW-0472">Membrane</keyword>
<evidence type="ECO:0000256" key="2">
    <source>
        <dbReference type="SAM" id="Phobius"/>
    </source>
</evidence>
<dbReference type="Pfam" id="PF13855">
    <property type="entry name" value="LRR_8"/>
    <property type="match status" value="1"/>
</dbReference>
<name>A0AAW0HSZ3_MYOGA</name>
<evidence type="ECO:0000256" key="1">
    <source>
        <dbReference type="SAM" id="MobiDB-lite"/>
    </source>
</evidence>
<dbReference type="Gene3D" id="3.80.10.10">
    <property type="entry name" value="Ribonuclease Inhibitor"/>
    <property type="match status" value="1"/>
</dbReference>
<accession>A0AAW0HSZ3</accession>
<dbReference type="EMBL" id="JBBHLL010000349">
    <property type="protein sequence ID" value="KAK7805168.1"/>
    <property type="molecule type" value="Genomic_DNA"/>
</dbReference>
<dbReference type="Proteomes" id="UP001488838">
    <property type="component" value="Unassembled WGS sequence"/>
</dbReference>
<evidence type="ECO:0000313" key="4">
    <source>
        <dbReference type="EMBL" id="KAK7805168.1"/>
    </source>
</evidence>
<dbReference type="PANTHER" id="PTHR20878">
    <property type="entry name" value="LEUCINE-RICH REPEAT CONTAINING PROTEIN 25"/>
    <property type="match status" value="1"/>
</dbReference>
<keyword evidence="3" id="KW-0732">Signal</keyword>
<evidence type="ECO:0000313" key="5">
    <source>
        <dbReference type="Proteomes" id="UP001488838"/>
    </source>
</evidence>
<comment type="caution">
    <text evidence="4">The sequence shown here is derived from an EMBL/GenBank/DDBJ whole genome shotgun (WGS) entry which is preliminary data.</text>
</comment>